<sequence length="463" mass="52787">MNIQRFMPRPIRKLLSLSSHQLKYELRSNLWFICVIYALIGIGIAGIAYWIDISSQYGESAPAFFSAGYSQTSTIVSSLIAGSITLNAFTLNSILVVLTNFSGQFTPRMLVTFVADKRTQHVLGMFNLVFVFILMAFFLIDANVETYVAFPTLTIIFMFLGLATFIYFLNHAVNWMQVPNLTLNMKNESQERILATLVQDLEPYRTKEPNTSVDELPETDKMYIAADGAGFVQIIDYRRMVSYAEDHNLVVKLEKRIGDFVLEGIPVVSYWKKDNTPVDENALRRFIFLGSKKTEVQDIEFGINKLKEIAIKSIGNDDPNTASNAIYQLTDLLLSISKITRFTPYLTDTNNDLRVIIEDESFDYYLYAALAHISIYAKSDPIITNDVLEALALLTESVAGENHDMCWNFAAMIARGYISPFVFEHNEKRFYASLRSISETTDKREEYRSLEEELRARLTPDNE</sequence>
<evidence type="ECO:0000313" key="2">
    <source>
        <dbReference type="EMBL" id="RKD76597.1"/>
    </source>
</evidence>
<dbReference type="OrthoDB" id="2955631at2"/>
<keyword evidence="3" id="KW-1185">Reference proteome</keyword>
<dbReference type="Pfam" id="PF10011">
    <property type="entry name" value="DUF2254"/>
    <property type="match status" value="1"/>
</dbReference>
<reference evidence="2 3" key="1">
    <citation type="submission" date="2018-09" db="EMBL/GenBank/DDBJ databases">
        <title>Genomic Encyclopedia of Archaeal and Bacterial Type Strains, Phase II (KMG-II): from individual species to whole genera.</title>
        <authorList>
            <person name="Goeker M."/>
        </authorList>
    </citation>
    <scope>NUCLEOTIDE SEQUENCE [LARGE SCALE GENOMIC DNA]</scope>
    <source>
        <strain evidence="2 3">DSM 17008</strain>
    </source>
</reference>
<dbReference type="AlphaFoldDB" id="A0A419V997"/>
<organism evidence="2 3">
    <name type="scientific">Sinobaca qinghaiensis</name>
    <dbReference type="NCBI Taxonomy" id="342944"/>
    <lineage>
        <taxon>Bacteria</taxon>
        <taxon>Bacillati</taxon>
        <taxon>Bacillota</taxon>
        <taxon>Bacilli</taxon>
        <taxon>Bacillales</taxon>
        <taxon>Sporolactobacillaceae</taxon>
        <taxon>Sinobaca</taxon>
    </lineage>
</organism>
<evidence type="ECO:0000313" key="3">
    <source>
        <dbReference type="Proteomes" id="UP000285120"/>
    </source>
</evidence>
<name>A0A419V997_9BACL</name>
<feature type="transmembrane region" description="Helical" evidence="1">
    <location>
        <begin position="146"/>
        <end position="169"/>
    </location>
</feature>
<keyword evidence="1" id="KW-0472">Membrane</keyword>
<protein>
    <submittedName>
        <fullName evidence="2">Putative membrane protein</fullName>
    </submittedName>
</protein>
<dbReference type="Proteomes" id="UP000285120">
    <property type="component" value="Unassembled WGS sequence"/>
</dbReference>
<accession>A0A419V997</accession>
<keyword evidence="1" id="KW-1133">Transmembrane helix</keyword>
<feature type="transmembrane region" description="Helical" evidence="1">
    <location>
        <begin position="75"/>
        <end position="101"/>
    </location>
</feature>
<gene>
    <name evidence="2" type="ORF">ATL39_0817</name>
</gene>
<comment type="caution">
    <text evidence="2">The sequence shown here is derived from an EMBL/GenBank/DDBJ whole genome shotgun (WGS) entry which is preliminary data.</text>
</comment>
<dbReference type="RefSeq" id="WP_120191983.1">
    <property type="nucleotide sequence ID" value="NZ_RAPK01000006.1"/>
</dbReference>
<keyword evidence="1" id="KW-0812">Transmembrane</keyword>
<dbReference type="InterPro" id="IPR018723">
    <property type="entry name" value="DUF2254_membrane"/>
</dbReference>
<feature type="transmembrane region" description="Helical" evidence="1">
    <location>
        <begin position="122"/>
        <end position="140"/>
    </location>
</feature>
<proteinExistence type="predicted"/>
<evidence type="ECO:0000256" key="1">
    <source>
        <dbReference type="SAM" id="Phobius"/>
    </source>
</evidence>
<feature type="transmembrane region" description="Helical" evidence="1">
    <location>
        <begin position="30"/>
        <end position="51"/>
    </location>
</feature>
<dbReference type="EMBL" id="RAPK01000006">
    <property type="protein sequence ID" value="RKD76597.1"/>
    <property type="molecule type" value="Genomic_DNA"/>
</dbReference>